<proteinExistence type="predicted"/>
<keyword evidence="2" id="KW-1185">Reference proteome</keyword>
<gene>
    <name evidence="1" type="ORF">HHI36_018681</name>
</gene>
<comment type="caution">
    <text evidence="1">The sequence shown here is derived from an EMBL/GenBank/DDBJ whole genome shotgun (WGS) entry which is preliminary data.</text>
</comment>
<protein>
    <submittedName>
        <fullName evidence="1">Uncharacterized protein</fullName>
    </submittedName>
</protein>
<dbReference type="EMBL" id="JABFTP020000165">
    <property type="protein sequence ID" value="KAL3284523.1"/>
    <property type="molecule type" value="Genomic_DNA"/>
</dbReference>
<dbReference type="AlphaFoldDB" id="A0ABD2P0R0"/>
<dbReference type="Proteomes" id="UP001516400">
    <property type="component" value="Unassembled WGS sequence"/>
</dbReference>
<accession>A0ABD2P0R0</accession>
<reference evidence="1 2" key="1">
    <citation type="journal article" date="2021" name="BMC Biol.">
        <title>Horizontally acquired antibacterial genes associated with adaptive radiation of ladybird beetles.</title>
        <authorList>
            <person name="Li H.S."/>
            <person name="Tang X.F."/>
            <person name="Huang Y.H."/>
            <person name="Xu Z.Y."/>
            <person name="Chen M.L."/>
            <person name="Du X.Y."/>
            <person name="Qiu B.Y."/>
            <person name="Chen P.T."/>
            <person name="Zhang W."/>
            <person name="Slipinski A."/>
            <person name="Escalona H.E."/>
            <person name="Waterhouse R.M."/>
            <person name="Zwick A."/>
            <person name="Pang H."/>
        </authorList>
    </citation>
    <scope>NUCLEOTIDE SEQUENCE [LARGE SCALE GENOMIC DNA]</scope>
    <source>
        <strain evidence="1">SYSU2018</strain>
    </source>
</reference>
<name>A0ABD2P0R0_9CUCU</name>
<sequence>MIGSKRLVIHQCPPTTQDILITLWNYGEPSNTAWVTVKNCKNVEIDMSCTVYRKSFEMLTIENVTNLHFTRSITTKKNPPKIVLKDIKNIPVIPENTFTIPLMMKYTGPAEEHELQEINFDSVNIGIIESHAFHSLRGFKNFTWNNVTVKDLRPKAITINFNTTEQYQGRFLMKNSSMMTMEYLSFQLDTKQAVFRNNTFVEIMPGGISGTIETFNFTNNVIDILQPGSISILAKTVNILGNTFNYLKSGSLEKISPGLLVDSHTNFGNLEFRYTFNNNNIVYMDAGSLNPDIVAYKKVSTNLTFNFNNFLCTCDNLGWLISSNNHGSSTASLKTFYETVTDETASNMCSGLTCKLTIAYLKHFFRNGKCIYNSPMEDFCKFSSRTLTVLEVDSRLGSDRWYNKSMFLNTNNNVTMNLFLKKYTL</sequence>
<evidence type="ECO:0000313" key="1">
    <source>
        <dbReference type="EMBL" id="KAL3284523.1"/>
    </source>
</evidence>
<organism evidence="1 2">
    <name type="scientific">Cryptolaemus montrouzieri</name>
    <dbReference type="NCBI Taxonomy" id="559131"/>
    <lineage>
        <taxon>Eukaryota</taxon>
        <taxon>Metazoa</taxon>
        <taxon>Ecdysozoa</taxon>
        <taxon>Arthropoda</taxon>
        <taxon>Hexapoda</taxon>
        <taxon>Insecta</taxon>
        <taxon>Pterygota</taxon>
        <taxon>Neoptera</taxon>
        <taxon>Endopterygota</taxon>
        <taxon>Coleoptera</taxon>
        <taxon>Polyphaga</taxon>
        <taxon>Cucujiformia</taxon>
        <taxon>Coccinelloidea</taxon>
        <taxon>Coccinellidae</taxon>
        <taxon>Scymninae</taxon>
        <taxon>Scymnini</taxon>
        <taxon>Cryptolaemus</taxon>
    </lineage>
</organism>
<evidence type="ECO:0000313" key="2">
    <source>
        <dbReference type="Proteomes" id="UP001516400"/>
    </source>
</evidence>